<protein>
    <submittedName>
        <fullName evidence="2">Uncharacterized protein</fullName>
    </submittedName>
</protein>
<gene>
    <name evidence="2" type="ORF">I302_01688</name>
    <name evidence="3" type="ORF">I302_102992</name>
</gene>
<organism evidence="2">
    <name type="scientific">Kwoniella bestiolae CBS 10118</name>
    <dbReference type="NCBI Taxonomy" id="1296100"/>
    <lineage>
        <taxon>Eukaryota</taxon>
        <taxon>Fungi</taxon>
        <taxon>Dikarya</taxon>
        <taxon>Basidiomycota</taxon>
        <taxon>Agaricomycotina</taxon>
        <taxon>Tremellomycetes</taxon>
        <taxon>Tremellales</taxon>
        <taxon>Cryptococcaceae</taxon>
        <taxon>Kwoniella</taxon>
    </lineage>
</organism>
<reference evidence="2" key="3">
    <citation type="submission" date="2014-01" db="EMBL/GenBank/DDBJ databases">
        <title>Evolution of pathogenesis and genome organization in the Tremellales.</title>
        <authorList>
            <person name="Cuomo C."/>
            <person name="Litvintseva A."/>
            <person name="Heitman J."/>
            <person name="Chen Y."/>
            <person name="Sun S."/>
            <person name="Springer D."/>
            <person name="Dromer F."/>
            <person name="Young S."/>
            <person name="Zeng Q."/>
            <person name="Chapman S."/>
            <person name="Gujja S."/>
            <person name="Saif S."/>
            <person name="Birren B."/>
        </authorList>
    </citation>
    <scope>NUCLEOTIDE SEQUENCE</scope>
    <source>
        <strain evidence="2">CBS 10118</strain>
    </source>
</reference>
<dbReference type="VEuPathDB" id="FungiDB:I302_01688"/>
<reference evidence="3" key="2">
    <citation type="submission" date="2013-07" db="EMBL/GenBank/DDBJ databases">
        <authorList>
            <consortium name="The Broad Institute Genome Sequencing Platform"/>
            <person name="Cuomo C."/>
            <person name="Litvintseva A."/>
            <person name="Chen Y."/>
            <person name="Heitman J."/>
            <person name="Sun S."/>
            <person name="Springer D."/>
            <person name="Dromer F."/>
            <person name="Young S.K."/>
            <person name="Zeng Q."/>
            <person name="Gargeya S."/>
            <person name="Fitzgerald M."/>
            <person name="Abouelleil A."/>
            <person name="Alvarado L."/>
            <person name="Berlin A.M."/>
            <person name="Chapman S.B."/>
            <person name="Dewar J."/>
            <person name="Goldberg J."/>
            <person name="Griggs A."/>
            <person name="Gujja S."/>
            <person name="Hansen M."/>
            <person name="Howarth C."/>
            <person name="Imamovic A."/>
            <person name="Larimer J."/>
            <person name="McCowan C."/>
            <person name="Murphy C."/>
            <person name="Pearson M."/>
            <person name="Priest M."/>
            <person name="Roberts A."/>
            <person name="Saif S."/>
            <person name="Shea T."/>
            <person name="Sykes S."/>
            <person name="Wortman J."/>
            <person name="Nusbaum C."/>
            <person name="Birren B."/>
        </authorList>
    </citation>
    <scope>NUCLEOTIDE SEQUENCE</scope>
    <source>
        <strain evidence="3">CBS 10118</strain>
    </source>
</reference>
<reference evidence="2" key="1">
    <citation type="submission" date="2013-07" db="EMBL/GenBank/DDBJ databases">
        <title>The Genome Sequence of Cryptococcus bestiolae CBS10118.</title>
        <authorList>
            <consortium name="The Broad Institute Genome Sequencing Platform"/>
            <person name="Cuomo C."/>
            <person name="Litvintseva A."/>
            <person name="Chen Y."/>
            <person name="Heitman J."/>
            <person name="Sun S."/>
            <person name="Springer D."/>
            <person name="Dromer F."/>
            <person name="Young S.K."/>
            <person name="Zeng Q."/>
            <person name="Gargeya S."/>
            <person name="Fitzgerald M."/>
            <person name="Abouelleil A."/>
            <person name="Alvarado L."/>
            <person name="Berlin A.M."/>
            <person name="Chapman S.B."/>
            <person name="Dewar J."/>
            <person name="Goldberg J."/>
            <person name="Griggs A."/>
            <person name="Gujja S."/>
            <person name="Hansen M."/>
            <person name="Howarth C."/>
            <person name="Imamovic A."/>
            <person name="Larimer J."/>
            <person name="McCowan C."/>
            <person name="Murphy C."/>
            <person name="Pearson M."/>
            <person name="Priest M."/>
            <person name="Roberts A."/>
            <person name="Saif S."/>
            <person name="Shea T."/>
            <person name="Sykes S."/>
            <person name="Wortman J."/>
            <person name="Nusbaum C."/>
            <person name="Birren B."/>
        </authorList>
    </citation>
    <scope>NUCLEOTIDE SEQUENCE [LARGE SCALE GENOMIC DNA]</scope>
    <source>
        <strain evidence="2">CBS 10118</strain>
    </source>
</reference>
<dbReference type="KEGG" id="kbi:30206087"/>
<evidence type="ECO:0000313" key="3">
    <source>
        <dbReference type="EMBL" id="WVW81001.1"/>
    </source>
</evidence>
<feature type="compositionally biased region" description="Basic and acidic residues" evidence="1">
    <location>
        <begin position="244"/>
        <end position="254"/>
    </location>
</feature>
<feature type="compositionally biased region" description="Polar residues" evidence="1">
    <location>
        <begin position="223"/>
        <end position="233"/>
    </location>
</feature>
<feature type="compositionally biased region" description="Basic and acidic residues" evidence="1">
    <location>
        <begin position="280"/>
        <end position="289"/>
    </location>
</feature>
<sequence length="434" mass="47849">MLGRSKEDGCPVELDDMDAGVHQVLGLPEHSCTSLELLATPLISYDDHQGVAHHAATNETDHSAFMGYQSSNLELDQLDFSPTIMVPSRDSQSQRCAVASHTPITLVHQSQPYSDDFVDEDPWWEMVKDLIPPDPDRSEVQPHIDPYLSLDSQHTQNSHNKSERFDVLNTPGQMFQIDASDSEGLHHVSTGQSAVADHESTLSCHSPGTNCERPDAGAILQRGTETPIQSQNVPRGGRKTAKSHSRDQTADTKVSKGKVTKQNGKIPESTESLMARWTKVKAEREDLTRQVDSLSQQRSSRSGAKGYQGDPTAENHDEIRSYIRSANHTIEILRSRLTKTDGVDRSSNTVWALGRNTFYGRLHHEYCSLIEQTQGKDRTLRASLAAKGITFYAGASGANISIGTAAISTLRGRIEALKKDNQDLDQEITMAKDP</sequence>
<dbReference type="GeneID" id="30206087"/>
<dbReference type="AlphaFoldDB" id="A0A1B9GGI8"/>
<dbReference type="EMBL" id="KI894018">
    <property type="protein sequence ID" value="OCF30169.1"/>
    <property type="molecule type" value="Genomic_DNA"/>
</dbReference>
<feature type="compositionally biased region" description="Polar residues" evidence="1">
    <location>
        <begin position="290"/>
        <end position="302"/>
    </location>
</feature>
<dbReference type="RefSeq" id="XP_019051239.1">
    <property type="nucleotide sequence ID" value="XM_019188361.1"/>
</dbReference>
<proteinExistence type="predicted"/>
<feature type="region of interest" description="Disordered" evidence="1">
    <location>
        <begin position="223"/>
        <end position="316"/>
    </location>
</feature>
<reference evidence="3" key="4">
    <citation type="submission" date="2024-02" db="EMBL/GenBank/DDBJ databases">
        <title>Comparative genomics of Cryptococcus and Kwoniella reveals pathogenesis evolution and contrasting modes of karyotype evolution via chromosome fusion or intercentromeric recombination.</title>
        <authorList>
            <person name="Coelho M.A."/>
            <person name="David-Palma M."/>
            <person name="Shea T."/>
            <person name="Bowers K."/>
            <person name="McGinley-Smith S."/>
            <person name="Mohammad A.W."/>
            <person name="Gnirke A."/>
            <person name="Yurkov A.M."/>
            <person name="Nowrousian M."/>
            <person name="Sun S."/>
            <person name="Cuomo C.A."/>
            <person name="Heitman J."/>
        </authorList>
    </citation>
    <scope>NUCLEOTIDE SEQUENCE</scope>
    <source>
        <strain evidence="3">CBS 10118</strain>
    </source>
</reference>
<evidence type="ECO:0000256" key="1">
    <source>
        <dbReference type="SAM" id="MobiDB-lite"/>
    </source>
</evidence>
<dbReference type="Proteomes" id="UP000092730">
    <property type="component" value="Chromosome 1"/>
</dbReference>
<keyword evidence="4" id="KW-1185">Reference proteome</keyword>
<name>A0A1B9GGI8_9TREE</name>
<dbReference type="EMBL" id="CP144541">
    <property type="protein sequence ID" value="WVW81001.1"/>
    <property type="molecule type" value="Genomic_DNA"/>
</dbReference>
<accession>A0A1B9GGI8</accession>
<evidence type="ECO:0000313" key="2">
    <source>
        <dbReference type="EMBL" id="OCF30169.1"/>
    </source>
</evidence>
<evidence type="ECO:0000313" key="4">
    <source>
        <dbReference type="Proteomes" id="UP000092730"/>
    </source>
</evidence>